<protein>
    <submittedName>
        <fullName evidence="2">DUF2065 domain-containing protein</fullName>
    </submittedName>
</protein>
<reference evidence="2 3" key="1">
    <citation type="submission" date="2019-04" db="EMBL/GenBank/DDBJ databases">
        <title>Thalassotalea guangxiensis sp. nov., isolated from sediment of the coastal wetland.</title>
        <authorList>
            <person name="Zheng S."/>
            <person name="Zhang D."/>
        </authorList>
    </citation>
    <scope>NUCLEOTIDE SEQUENCE [LARGE SCALE GENOMIC DNA]</scope>
    <source>
        <strain evidence="2 3">ZS-4</strain>
    </source>
</reference>
<dbReference type="PANTHER" id="PTHR38602:SF1">
    <property type="entry name" value="INNER MEMBRANE PROTEIN"/>
    <property type="match status" value="1"/>
</dbReference>
<dbReference type="EMBL" id="SWDB01000007">
    <property type="protein sequence ID" value="TKB46700.1"/>
    <property type="molecule type" value="Genomic_DNA"/>
</dbReference>
<evidence type="ECO:0000256" key="1">
    <source>
        <dbReference type="SAM" id="Phobius"/>
    </source>
</evidence>
<evidence type="ECO:0000313" key="3">
    <source>
        <dbReference type="Proteomes" id="UP000307999"/>
    </source>
</evidence>
<feature type="transmembrane region" description="Helical" evidence="1">
    <location>
        <begin position="42"/>
        <end position="61"/>
    </location>
</feature>
<accession>A0A4U1B7U9</accession>
<organism evidence="2 3">
    <name type="scientific">Thalassotalea mangrovi</name>
    <dbReference type="NCBI Taxonomy" id="2572245"/>
    <lineage>
        <taxon>Bacteria</taxon>
        <taxon>Pseudomonadati</taxon>
        <taxon>Pseudomonadota</taxon>
        <taxon>Gammaproteobacteria</taxon>
        <taxon>Alteromonadales</taxon>
        <taxon>Colwelliaceae</taxon>
        <taxon>Thalassotalea</taxon>
    </lineage>
</organism>
<comment type="caution">
    <text evidence="2">The sequence shown here is derived from an EMBL/GenBank/DDBJ whole genome shotgun (WGS) entry which is preliminary data.</text>
</comment>
<dbReference type="AlphaFoldDB" id="A0A4U1B7U9"/>
<gene>
    <name evidence="2" type="ORF">E8M12_03860</name>
</gene>
<keyword evidence="3" id="KW-1185">Reference proteome</keyword>
<dbReference type="PANTHER" id="PTHR38602">
    <property type="entry name" value="INNER MEMBRANE PROTEIN-RELATED"/>
    <property type="match status" value="1"/>
</dbReference>
<evidence type="ECO:0000313" key="2">
    <source>
        <dbReference type="EMBL" id="TKB46700.1"/>
    </source>
</evidence>
<keyword evidence="1" id="KW-1133">Transmembrane helix</keyword>
<dbReference type="RefSeq" id="WP_136734767.1">
    <property type="nucleotide sequence ID" value="NZ_SWDB01000007.1"/>
</dbReference>
<proteinExistence type="predicted"/>
<sequence length="62" mass="6853">MTLSTLLIALALMLVLEGLGPFLFPKRWQALMQKLAQEDAQAIRQIGLALILCGIGLLWLFS</sequence>
<name>A0A4U1B7U9_9GAMM</name>
<dbReference type="Pfam" id="PF09838">
    <property type="entry name" value="DUF2065"/>
    <property type="match status" value="1"/>
</dbReference>
<keyword evidence="1" id="KW-0472">Membrane</keyword>
<keyword evidence="1" id="KW-0812">Transmembrane</keyword>
<dbReference type="Proteomes" id="UP000307999">
    <property type="component" value="Unassembled WGS sequence"/>
</dbReference>
<dbReference type="InterPro" id="IPR019201">
    <property type="entry name" value="DUF2065"/>
</dbReference>